<comment type="caution">
    <text evidence="2">The sequence shown here is derived from an EMBL/GenBank/DDBJ whole genome shotgun (WGS) entry which is preliminary data.</text>
</comment>
<dbReference type="EMBL" id="MGJB01000002">
    <property type="protein sequence ID" value="OGM99195.1"/>
    <property type="molecule type" value="Genomic_DNA"/>
</dbReference>
<proteinExistence type="predicted"/>
<dbReference type="PANTHER" id="PTHR30510">
    <property type="entry name" value="UPF0229 PROTEIN YEAH"/>
    <property type="match status" value="1"/>
</dbReference>
<dbReference type="PANTHER" id="PTHR30510:SF2">
    <property type="entry name" value="UPF0229 PROTEIN YEAH"/>
    <property type="match status" value="1"/>
</dbReference>
<dbReference type="Gene3D" id="3.40.50.410">
    <property type="entry name" value="von Willebrand factor, type A domain"/>
    <property type="match status" value="1"/>
</dbReference>
<accession>A0A1F8EGM4</accession>
<dbReference type="Pfam" id="PF04285">
    <property type="entry name" value="DUF444"/>
    <property type="match status" value="1"/>
</dbReference>
<reference evidence="2 3" key="1">
    <citation type="journal article" date="2016" name="Nat. Commun.">
        <title>Thousands of microbial genomes shed light on interconnected biogeochemical processes in an aquifer system.</title>
        <authorList>
            <person name="Anantharaman K."/>
            <person name="Brown C.T."/>
            <person name="Hug L.A."/>
            <person name="Sharon I."/>
            <person name="Castelle C.J."/>
            <person name="Probst A.J."/>
            <person name="Thomas B.C."/>
            <person name="Singh A."/>
            <person name="Wilkins M.J."/>
            <person name="Karaoz U."/>
            <person name="Brodie E.L."/>
            <person name="Williams K.H."/>
            <person name="Hubbard S.S."/>
            <person name="Banfield J.F."/>
        </authorList>
    </citation>
    <scope>NUCLEOTIDE SEQUENCE [LARGE SCALE GENOMIC DNA]</scope>
</reference>
<sequence>MPLFKSGVCCYSFSRNLKIYRGDFVPIIVSEPVTERGRKDARRHREKQREAIIKKLPEIIADESIITQKKGRVIKIPIRNIDLPHFRPKTGNESEGIGQGDGQPGDVIGHKPAQGQPGEPGEEPGEDYIETEVEIEEIIELMLEDLGLPQLEEKEVKELIVELGYKIGGIVKSGPWPLLDRRATAQEGMRRFWIFLETLKAETGSDEFICFSALKQAGGLLEKAIEIIKQNQLTSKESTIIPFPVFEADDLRYREIQQDTENQSNAVIIAMMDVSGSMGYMKKYLARAMLFWLVAFLRKLYRNVEVRFIIHHSTAKLVGEEDFFRTGESGGTNCHTAYELASSLIDTEYPTNRWNVYVWHFSDGEDFDPERTIEELGKLIDKGVNMIGYGEVQPDADPDWFKNKRSGLWQKFKNYFTLKETQDNGLGIAEGDKDLPLLCVRLMEREHILPALKAFLRKDRWTQ</sequence>
<dbReference type="AlphaFoldDB" id="A0A1F8EGM4"/>
<evidence type="ECO:0008006" key="4">
    <source>
        <dbReference type="Google" id="ProtNLM"/>
    </source>
</evidence>
<dbReference type="InterPro" id="IPR006698">
    <property type="entry name" value="UPF0229"/>
</dbReference>
<dbReference type="SUPFAM" id="SSF53300">
    <property type="entry name" value="vWA-like"/>
    <property type="match status" value="1"/>
</dbReference>
<protein>
    <recommendedName>
        <fullName evidence="4">Sporulation protein YhbH</fullName>
    </recommendedName>
</protein>
<dbReference type="InterPro" id="IPR036465">
    <property type="entry name" value="vWFA_dom_sf"/>
</dbReference>
<dbReference type="CDD" id="cd00198">
    <property type="entry name" value="vWFA"/>
    <property type="match status" value="1"/>
</dbReference>
<feature type="region of interest" description="Disordered" evidence="1">
    <location>
        <begin position="85"/>
        <end position="125"/>
    </location>
</feature>
<dbReference type="Proteomes" id="UP000176893">
    <property type="component" value="Unassembled WGS sequence"/>
</dbReference>
<name>A0A1F8EGM4_9BACT</name>
<gene>
    <name evidence="2" type="ORF">A2649_02195</name>
</gene>
<evidence type="ECO:0000256" key="1">
    <source>
        <dbReference type="SAM" id="MobiDB-lite"/>
    </source>
</evidence>
<dbReference type="STRING" id="1802661.A2649_02195"/>
<organism evidence="2 3">
    <name type="scientific">Candidatus Yanofskybacteria bacterium RIFCSPHIGHO2_01_FULL_41_26</name>
    <dbReference type="NCBI Taxonomy" id="1802661"/>
    <lineage>
        <taxon>Bacteria</taxon>
        <taxon>Candidatus Yanofskyibacteriota</taxon>
    </lineage>
</organism>
<evidence type="ECO:0000313" key="2">
    <source>
        <dbReference type="EMBL" id="OGM99195.1"/>
    </source>
</evidence>
<evidence type="ECO:0000313" key="3">
    <source>
        <dbReference type="Proteomes" id="UP000176893"/>
    </source>
</evidence>